<evidence type="ECO:0000313" key="10">
    <source>
        <dbReference type="Proteomes" id="UP001162734"/>
    </source>
</evidence>
<sequence>MSIEAALPATTAPREAPQARRRAVPPNGLPLLAREDTWAMAIALGLVLAATLTFFAGSRFFGLAAVSVPGWSGAPGKVLAGLLADPRGLVSLFALFLATFAVAGRVMGWPVRAFAAGFAVLFLLALVVTVLGSNATLKGLQLETPLLALLVGLLIGNLAPLPRFLHAALRTEFYVKTGIVLMGATLPFTVILQAGPLAIAQASIVSLVTFVTIHLAATRLFGLDPRLGACLGAGGSICGVSGAIAIGGACRAEKEHVSVAISMVIVWAVAMIFALPAWARHLGMAAGPTGAWIGTSEFADAAGFAAASAVGDERAIKTFTLMKVVGRDMFVGVWAVVVAFLSITRWERRATPGGERERVAVGEVWRRFPKFVLGFLAASLAVTVTLALLAPKVGAQYAKEAIGPLKSLRGWAFTFTFLSIGLTTRFRELKSFGWRPLAAFAVGVAVNVPLGYWLSNSVFASYWLGVK</sequence>
<dbReference type="Pfam" id="PF03601">
    <property type="entry name" value="Cons_hypoth698"/>
    <property type="match status" value="1"/>
</dbReference>
<feature type="transmembrane region" description="Helical" evidence="8">
    <location>
        <begin position="173"/>
        <end position="192"/>
    </location>
</feature>
<feature type="transmembrane region" description="Helical" evidence="8">
    <location>
        <begin position="438"/>
        <end position="464"/>
    </location>
</feature>
<evidence type="ECO:0000256" key="7">
    <source>
        <dbReference type="SAM" id="MobiDB-lite"/>
    </source>
</evidence>
<keyword evidence="6 8" id="KW-0472">Membrane</keyword>
<dbReference type="RefSeq" id="WP_248344865.1">
    <property type="nucleotide sequence ID" value="NZ_AP025592.1"/>
</dbReference>
<comment type="subcellular location">
    <subcellularLocation>
        <location evidence="1">Cell membrane</location>
        <topology evidence="1">Multi-pass membrane protein</topology>
    </subcellularLocation>
</comment>
<accession>A0ABM7X7R6</accession>
<feature type="transmembrane region" description="Helical" evidence="8">
    <location>
        <begin position="38"/>
        <end position="68"/>
    </location>
</feature>
<evidence type="ECO:0000256" key="1">
    <source>
        <dbReference type="ARBA" id="ARBA00004651"/>
    </source>
</evidence>
<feature type="region of interest" description="Disordered" evidence="7">
    <location>
        <begin position="1"/>
        <end position="22"/>
    </location>
</feature>
<reference evidence="10" key="1">
    <citation type="journal article" date="2022" name="Int. J. Syst. Evol. Microbiol.">
        <title>Anaeromyxobacter oryzae sp. nov., Anaeromyxobacter diazotrophicus sp. nov. and Anaeromyxobacter paludicola sp. nov., isolated from paddy soils.</title>
        <authorList>
            <person name="Itoh H."/>
            <person name="Xu Z."/>
            <person name="Mise K."/>
            <person name="Masuda Y."/>
            <person name="Ushijima N."/>
            <person name="Hayakawa C."/>
            <person name="Shiratori Y."/>
            <person name="Senoo K."/>
        </authorList>
    </citation>
    <scope>NUCLEOTIDE SEQUENCE [LARGE SCALE GENOMIC DNA]</scope>
    <source>
        <strain evidence="10">Red630</strain>
    </source>
</reference>
<evidence type="ECO:0000313" key="9">
    <source>
        <dbReference type="EMBL" id="BDG07885.1"/>
    </source>
</evidence>
<gene>
    <name evidence="9" type="ORF">AMPC_09980</name>
</gene>
<dbReference type="PANTHER" id="PTHR30106:SF1">
    <property type="entry name" value="UPF0324 MEMBRANE PROTEIN FN0533"/>
    <property type="match status" value="1"/>
</dbReference>
<organism evidence="9 10">
    <name type="scientific">Anaeromyxobacter paludicola</name>
    <dbReference type="NCBI Taxonomy" id="2918171"/>
    <lineage>
        <taxon>Bacteria</taxon>
        <taxon>Pseudomonadati</taxon>
        <taxon>Myxococcota</taxon>
        <taxon>Myxococcia</taxon>
        <taxon>Myxococcales</taxon>
        <taxon>Cystobacterineae</taxon>
        <taxon>Anaeromyxobacteraceae</taxon>
        <taxon>Anaeromyxobacter</taxon>
    </lineage>
</organism>
<feature type="transmembrane region" description="Helical" evidence="8">
    <location>
        <begin position="144"/>
        <end position="161"/>
    </location>
</feature>
<keyword evidence="4 8" id="KW-0812">Transmembrane</keyword>
<feature type="transmembrane region" description="Helical" evidence="8">
    <location>
        <begin position="329"/>
        <end position="347"/>
    </location>
</feature>
<feature type="transmembrane region" description="Helical" evidence="8">
    <location>
        <begin position="259"/>
        <end position="279"/>
    </location>
</feature>
<keyword evidence="5 8" id="KW-1133">Transmembrane helix</keyword>
<dbReference type="Proteomes" id="UP001162734">
    <property type="component" value="Chromosome"/>
</dbReference>
<dbReference type="InterPro" id="IPR018383">
    <property type="entry name" value="UPF0324_pro"/>
</dbReference>
<evidence type="ECO:0000256" key="3">
    <source>
        <dbReference type="ARBA" id="ARBA00022475"/>
    </source>
</evidence>
<evidence type="ECO:0000256" key="2">
    <source>
        <dbReference type="ARBA" id="ARBA00007977"/>
    </source>
</evidence>
<evidence type="ECO:0000256" key="6">
    <source>
        <dbReference type="ARBA" id="ARBA00023136"/>
    </source>
</evidence>
<keyword evidence="10" id="KW-1185">Reference proteome</keyword>
<evidence type="ECO:0000256" key="5">
    <source>
        <dbReference type="ARBA" id="ARBA00022989"/>
    </source>
</evidence>
<dbReference type="EMBL" id="AP025592">
    <property type="protein sequence ID" value="BDG07885.1"/>
    <property type="molecule type" value="Genomic_DNA"/>
</dbReference>
<dbReference type="PANTHER" id="PTHR30106">
    <property type="entry name" value="INNER MEMBRANE PROTEIN YEIH-RELATED"/>
    <property type="match status" value="1"/>
</dbReference>
<evidence type="ECO:0000256" key="8">
    <source>
        <dbReference type="SAM" id="Phobius"/>
    </source>
</evidence>
<comment type="similarity">
    <text evidence="2">Belongs to the UPF0324 family.</text>
</comment>
<feature type="transmembrane region" description="Helical" evidence="8">
    <location>
        <begin position="88"/>
        <end position="106"/>
    </location>
</feature>
<proteinExistence type="inferred from homology"/>
<protein>
    <submittedName>
        <fullName evidence="9">Membrane protein</fullName>
    </submittedName>
</protein>
<keyword evidence="3" id="KW-1003">Cell membrane</keyword>
<name>A0ABM7X7R6_9BACT</name>
<feature type="transmembrane region" description="Helical" evidence="8">
    <location>
        <begin position="368"/>
        <end position="390"/>
    </location>
</feature>
<evidence type="ECO:0000256" key="4">
    <source>
        <dbReference type="ARBA" id="ARBA00022692"/>
    </source>
</evidence>
<feature type="transmembrane region" description="Helical" evidence="8">
    <location>
        <begin position="113"/>
        <end position="132"/>
    </location>
</feature>